<evidence type="ECO:0000313" key="10">
    <source>
        <dbReference type="Proteomes" id="UP000253314"/>
    </source>
</evidence>
<evidence type="ECO:0000256" key="5">
    <source>
        <dbReference type="ARBA" id="ARBA00022989"/>
    </source>
</evidence>
<dbReference type="InterPro" id="IPR001958">
    <property type="entry name" value="Tet-R_TetA/multi-R_MdtG-like"/>
</dbReference>
<feature type="transmembrane region" description="Helical" evidence="7">
    <location>
        <begin position="128"/>
        <end position="147"/>
    </location>
</feature>
<evidence type="ECO:0000256" key="7">
    <source>
        <dbReference type="SAM" id="Phobius"/>
    </source>
</evidence>
<feature type="transmembrane region" description="Helical" evidence="7">
    <location>
        <begin position="338"/>
        <end position="363"/>
    </location>
</feature>
<keyword evidence="10" id="KW-1185">Reference proteome</keyword>
<evidence type="ECO:0000313" key="9">
    <source>
        <dbReference type="EMBL" id="RBW68563.1"/>
    </source>
</evidence>
<comment type="caution">
    <text evidence="9">The sequence shown here is derived from an EMBL/GenBank/DDBJ whole genome shotgun (WGS) entry which is preliminary data.</text>
</comment>
<dbReference type="EMBL" id="QOCW01000018">
    <property type="protein sequence ID" value="RBW68563.1"/>
    <property type="molecule type" value="Genomic_DNA"/>
</dbReference>
<accession>A0A366XWP4</accession>
<organism evidence="9 10">
    <name type="scientific">Bacillus taeanensis</name>
    <dbReference type="NCBI Taxonomy" id="273032"/>
    <lineage>
        <taxon>Bacteria</taxon>
        <taxon>Bacillati</taxon>
        <taxon>Bacillota</taxon>
        <taxon>Bacilli</taxon>
        <taxon>Bacillales</taxon>
        <taxon>Bacillaceae</taxon>
        <taxon>Bacillus</taxon>
    </lineage>
</organism>
<dbReference type="PROSITE" id="PS50850">
    <property type="entry name" value="MFS"/>
    <property type="match status" value="1"/>
</dbReference>
<dbReference type="PANTHER" id="PTHR23517">
    <property type="entry name" value="RESISTANCE PROTEIN MDTM, PUTATIVE-RELATED-RELATED"/>
    <property type="match status" value="1"/>
</dbReference>
<dbReference type="SUPFAM" id="SSF103473">
    <property type="entry name" value="MFS general substrate transporter"/>
    <property type="match status" value="1"/>
</dbReference>
<protein>
    <recommendedName>
        <fullName evidence="8">Major facilitator superfamily (MFS) profile domain-containing protein</fullName>
    </recommendedName>
</protein>
<evidence type="ECO:0000256" key="4">
    <source>
        <dbReference type="ARBA" id="ARBA00022692"/>
    </source>
</evidence>
<evidence type="ECO:0000256" key="2">
    <source>
        <dbReference type="ARBA" id="ARBA00022448"/>
    </source>
</evidence>
<dbReference type="OrthoDB" id="4822895at2"/>
<dbReference type="Pfam" id="PF07690">
    <property type="entry name" value="MFS_1"/>
    <property type="match status" value="1"/>
</dbReference>
<feature type="domain" description="Major facilitator superfamily (MFS) profile" evidence="8">
    <location>
        <begin position="4"/>
        <end position="379"/>
    </location>
</feature>
<feature type="transmembrane region" description="Helical" evidence="7">
    <location>
        <begin position="291"/>
        <end position="317"/>
    </location>
</feature>
<evidence type="ECO:0000256" key="3">
    <source>
        <dbReference type="ARBA" id="ARBA00022475"/>
    </source>
</evidence>
<dbReference type="Proteomes" id="UP000253314">
    <property type="component" value="Unassembled WGS sequence"/>
</dbReference>
<keyword evidence="6 7" id="KW-0472">Membrane</keyword>
<keyword evidence="4 7" id="KW-0812">Transmembrane</keyword>
<dbReference type="PANTHER" id="PTHR23517:SF3">
    <property type="entry name" value="INTEGRAL MEMBRANE TRANSPORT PROTEIN"/>
    <property type="match status" value="1"/>
</dbReference>
<dbReference type="CDD" id="cd17325">
    <property type="entry name" value="MFS_MdtG_SLC18_like"/>
    <property type="match status" value="1"/>
</dbReference>
<feature type="transmembrane region" description="Helical" evidence="7">
    <location>
        <begin position="159"/>
        <end position="176"/>
    </location>
</feature>
<reference evidence="9 10" key="1">
    <citation type="submission" date="2018-07" db="EMBL/GenBank/DDBJ databases">
        <title>Lottiidibacillus patelloidae gen. nov., sp. nov., isolated from the intestinal tract of a marine limpet and the reclassification of B. taeanensis BH030017T, B. algicola KMM 3737T and B. hwajinpoensis SW-72T as genus Lottiidibacillus.</title>
        <authorList>
            <person name="Liu R."/>
            <person name="Huang Z."/>
        </authorList>
    </citation>
    <scope>NUCLEOTIDE SEQUENCE [LARGE SCALE GENOMIC DNA]</scope>
    <source>
        <strain evidence="9 10">BH030017</strain>
    </source>
</reference>
<feature type="transmembrane region" description="Helical" evidence="7">
    <location>
        <begin position="197"/>
        <end position="225"/>
    </location>
</feature>
<feature type="transmembrane region" description="Helical" evidence="7">
    <location>
        <begin position="267"/>
        <end position="285"/>
    </location>
</feature>
<evidence type="ECO:0000256" key="1">
    <source>
        <dbReference type="ARBA" id="ARBA00004651"/>
    </source>
</evidence>
<name>A0A366XWP4_9BACI</name>
<dbReference type="InterPro" id="IPR036259">
    <property type="entry name" value="MFS_trans_sf"/>
</dbReference>
<dbReference type="AlphaFoldDB" id="A0A366XWP4"/>
<dbReference type="PRINTS" id="PR01035">
    <property type="entry name" value="TCRTETA"/>
</dbReference>
<keyword evidence="5 7" id="KW-1133">Transmembrane helix</keyword>
<keyword evidence="3" id="KW-1003">Cell membrane</keyword>
<sequence length="386" mass="41939">MMKHYFLYLVSALFVLIPISAVRPMTSLFAESLGASVMEVGILTACYSLIPLFLAVSTGRFIDRIGEKIPILIGSSGMALAFTIPFLFPNLIALYFSQLLLGGSHFLTFVAVQKGVTQSVPYNNRDSAIATFSLFVSSGMMVGPLIGGYSSEHIGFQDSYLLYTVITMCLLVIGLLNKGKGQDQNASSQERNVKEVFMIPGIKSAFFISMLNLGALDIFYVYFPLYANSIGLSPSQIGWILTIQSLASVITRVFIPKLVHRYEKFRVLSVFMFIGAIAYGSLSFMNGFVSMLIAATIFGVGLGIVQPLTIMVTVSLAPEERTGEVLSLRIAGNRLSQIVMPLLIAGVTTVTGVSFIFAFNAIFLTLGSMMSSRIDDRSSVKSVIKS</sequence>
<dbReference type="GO" id="GO:0022857">
    <property type="term" value="F:transmembrane transporter activity"/>
    <property type="evidence" value="ECO:0007669"/>
    <property type="project" value="InterPro"/>
</dbReference>
<dbReference type="GO" id="GO:0005886">
    <property type="term" value="C:plasma membrane"/>
    <property type="evidence" value="ECO:0007669"/>
    <property type="project" value="UniProtKB-SubCell"/>
</dbReference>
<dbReference type="InterPro" id="IPR020846">
    <property type="entry name" value="MFS_dom"/>
</dbReference>
<dbReference type="Gene3D" id="1.20.1250.20">
    <property type="entry name" value="MFS general substrate transporter like domains"/>
    <property type="match status" value="1"/>
</dbReference>
<evidence type="ECO:0000259" key="8">
    <source>
        <dbReference type="PROSITE" id="PS50850"/>
    </source>
</evidence>
<feature type="transmembrane region" description="Helical" evidence="7">
    <location>
        <begin position="37"/>
        <end position="57"/>
    </location>
</feature>
<feature type="transmembrane region" description="Helical" evidence="7">
    <location>
        <begin position="237"/>
        <end position="255"/>
    </location>
</feature>
<proteinExistence type="predicted"/>
<evidence type="ECO:0000256" key="6">
    <source>
        <dbReference type="ARBA" id="ARBA00023136"/>
    </source>
</evidence>
<keyword evidence="2" id="KW-0813">Transport</keyword>
<gene>
    <name evidence="9" type="ORF">DS031_15475</name>
</gene>
<feature type="transmembrane region" description="Helical" evidence="7">
    <location>
        <begin position="94"/>
        <end position="116"/>
    </location>
</feature>
<feature type="transmembrane region" description="Helical" evidence="7">
    <location>
        <begin position="69"/>
        <end position="88"/>
    </location>
</feature>
<comment type="subcellular location">
    <subcellularLocation>
        <location evidence="1">Cell membrane</location>
        <topology evidence="1">Multi-pass membrane protein</topology>
    </subcellularLocation>
</comment>
<dbReference type="InterPro" id="IPR011701">
    <property type="entry name" value="MFS"/>
</dbReference>
<dbReference type="InterPro" id="IPR050171">
    <property type="entry name" value="MFS_Transporters"/>
</dbReference>